<gene>
    <name evidence="1" type="ORF">ACZ11_17110</name>
</gene>
<comment type="caution">
    <text evidence="1">The sequence shown here is derived from an EMBL/GenBank/DDBJ whole genome shotgun (WGS) entry which is preliminary data.</text>
</comment>
<dbReference type="OrthoDB" id="10002165at2"/>
<sequence length="85" mass="9681">MSNVFIRNEREQQLVQYALELAQQIDKTAGKYDESGEFSFEHFNFFQRASKHPLKEVKASGGCRGIGKEFLKDVNLKSSHPCDNG</sequence>
<dbReference type="EMBL" id="LFXJ01000008">
    <property type="protein sequence ID" value="KMY30411.1"/>
    <property type="molecule type" value="Genomic_DNA"/>
</dbReference>
<evidence type="ECO:0000313" key="2">
    <source>
        <dbReference type="Proteomes" id="UP000037326"/>
    </source>
</evidence>
<dbReference type="PATRIC" id="fig|582475.4.peg.4516"/>
<name>A0A0K9F8I8_9BACI</name>
<protein>
    <submittedName>
        <fullName evidence="1">Uncharacterized protein</fullName>
    </submittedName>
</protein>
<dbReference type="RefSeq" id="WP_049667735.1">
    <property type="nucleotide sequence ID" value="NZ_LFXJ01000008.1"/>
</dbReference>
<dbReference type="Proteomes" id="UP000037326">
    <property type="component" value="Unassembled WGS sequence"/>
</dbReference>
<reference evidence="2" key="1">
    <citation type="submission" date="2015-07" db="EMBL/GenBank/DDBJ databases">
        <authorList>
            <consortium name="Consortium for Microbial Forensics and Genomics (microFORGE)"/>
            <person name="Knight B.M."/>
            <person name="Roberts D.P."/>
            <person name="Lin D."/>
            <person name="Hari K."/>
            <person name="Fletcher J."/>
            <person name="Melcher U."/>
            <person name="Blagden T."/>
            <person name="Winegar R.A."/>
        </authorList>
    </citation>
    <scope>NUCLEOTIDE SEQUENCE [LARGE SCALE GENOMIC DNA]</scope>
    <source>
        <strain evidence="2">DSM 23493</strain>
    </source>
</reference>
<proteinExistence type="predicted"/>
<accession>A0A0K9F8I8</accession>
<dbReference type="AlphaFoldDB" id="A0A0K9F8I8"/>
<dbReference type="GeneID" id="96599946"/>
<evidence type="ECO:0000313" key="1">
    <source>
        <dbReference type="EMBL" id="KMY30411.1"/>
    </source>
</evidence>
<organism evidence="1 2">
    <name type="scientific">Lysinibacillus xylanilyticus</name>
    <dbReference type="NCBI Taxonomy" id="582475"/>
    <lineage>
        <taxon>Bacteria</taxon>
        <taxon>Bacillati</taxon>
        <taxon>Bacillota</taxon>
        <taxon>Bacilli</taxon>
        <taxon>Bacillales</taxon>
        <taxon>Bacillaceae</taxon>
        <taxon>Lysinibacillus</taxon>
    </lineage>
</organism>